<dbReference type="GO" id="GO:0016787">
    <property type="term" value="F:hydrolase activity"/>
    <property type="evidence" value="ECO:0007669"/>
    <property type="project" value="UniProtKB-KW"/>
</dbReference>
<evidence type="ECO:0000256" key="1">
    <source>
        <dbReference type="ARBA" id="ARBA00022741"/>
    </source>
</evidence>
<sequence length="1207" mass="135121">MSNWLQPSHSRGVPVTRWPRGPLVQIAVTVVRNPGSQAIAIVVDSSPYEHLLHVVSPLQTFVVLENRLVRQPDNEPANPLEGPGRREIFVGSTQVWTRNTPPPRQLRCSCDPRYTSPESRHNVPAVCQAWAIGHTEDVHLNFPPVSVTGASTRGSVELPTTNIDPQEAILLEFGFVDEDSDMEVDDDGKENVPISKTELTNTATPPANPNTDEDEIEIILTGETESSAAKQPPADPDAIEVILTNGTESSTIPVAPASTTIAPWKIEETHPFDKYYGRTMLNLQGPAAKQMSQTQSIEAIQKFRNTTTEWLGTPLAPLRKPVKISRSPLKAITNLPQEVGAIYIIKDRTGTILYLVPHQAEVVGPDRPDLHVISISIFSTDKLNGATPDVNDYLIGDAVFVTRLAPRPRKTSKDIPTVFTAVHDRNPDNFWHVEEFYLLHREFIVTDVVRIESKPGQRLAAAAGLNTHVRIPPCDTRLLRHAGRGATARIFTPLIQPGQFLPGLLRGQSRAIVAESVVPHANRDTVLPTITEILEWDTDEYQVYRKFEKLFVKAPNDCSKLWETFIRFIFLGYSSVLAAVNKDKDLRTYRTKILQSTTLRNRRVIHFNLFCPTIPPSEAQWTRGTAFKVETPDEVLDFEVENASLRQPFLVVAAKAASCRDDVTDTVAAMKDEEVLVFQTFQTAKQAFNLFPKPDEFGEIPETANFKLFLKALYGGSPIQLLEHNHPRQTFEGPIQPSDEQWDYIHAVVYSKTPALSANSPFGVGKTWTICITLFTAAQESRTTQDIHVGTCVTNAAAVALAQTFDRINWPSRHGAVRVAAVRYISDSNHDSQEPQKHSNIDFPTLWPGVFDDFIHHRDRYQIDDTERQTVLYAARFYLQKRANPSGLGRGEAPKLSCWATFLKLARPKVIIGTVASLLIAFSEQPDILSHIATIQIDEASQFPLTSLLPIGARCPHARYALIGDVHQLEPYADLTIQRIKPITVGDVLARCSGRIPTFNITRVFRCAAAITQICSDLFYPANHPLVPQRPRNEIFPINIDLHLGQDFPLHIIFTSGRHERSGTSLVNEEEEQLAAELIRMISVRGRPRCNAGVLSFYKAQAARTSVIPELREVFVGTIDASQGQEFDLTIITTSRSTPFTMSLEEDEFINDHKRINVALTRSKGVCIVLLHENAYRDSRIWSKLVSRVPPPHRHTIDSWRRRARLY</sequence>
<keyword evidence="8" id="KW-1185">Reference proteome</keyword>
<dbReference type="AlphaFoldDB" id="G0PIT3"/>
<dbReference type="InterPro" id="IPR041679">
    <property type="entry name" value="DNA2/NAM7-like_C"/>
</dbReference>
<reference evidence="8" key="1">
    <citation type="submission" date="2011-07" db="EMBL/GenBank/DDBJ databases">
        <authorList>
            <consortium name="Caenorhabditis brenneri Sequencing and Analysis Consortium"/>
            <person name="Wilson R.K."/>
        </authorList>
    </citation>
    <scope>NUCLEOTIDE SEQUENCE [LARGE SCALE GENOMIC DNA]</scope>
    <source>
        <strain evidence="8">PB2801</strain>
    </source>
</reference>
<dbReference type="EMBL" id="GL380603">
    <property type="protein sequence ID" value="EGT58337.1"/>
    <property type="molecule type" value="Genomic_DNA"/>
</dbReference>
<dbReference type="FunCoup" id="G0PIT3">
    <property type="interactions" value="1763"/>
</dbReference>
<evidence type="ECO:0000259" key="6">
    <source>
        <dbReference type="Pfam" id="PF13087"/>
    </source>
</evidence>
<gene>
    <name evidence="7" type="ORF">CAEBREN_26386</name>
</gene>
<dbReference type="InterPro" id="IPR027417">
    <property type="entry name" value="P-loop_NTPase"/>
</dbReference>
<proteinExistence type="predicted"/>
<keyword evidence="3" id="KW-0347">Helicase</keyword>
<dbReference type="InParanoid" id="G0PIT3"/>
<dbReference type="Pfam" id="PF13087">
    <property type="entry name" value="AAA_12"/>
    <property type="match status" value="1"/>
</dbReference>
<dbReference type="InterPro" id="IPR047187">
    <property type="entry name" value="SF1_C_Upf1"/>
</dbReference>
<keyword evidence="2" id="KW-0378">Hydrolase</keyword>
<dbReference type="CDD" id="cd18808">
    <property type="entry name" value="SF1_C_Upf1"/>
    <property type="match status" value="1"/>
</dbReference>
<dbReference type="Gene3D" id="3.40.50.300">
    <property type="entry name" value="P-loop containing nucleotide triphosphate hydrolases"/>
    <property type="match status" value="2"/>
</dbReference>
<keyword evidence="1" id="KW-0547">Nucleotide-binding</keyword>
<evidence type="ECO:0000313" key="7">
    <source>
        <dbReference type="EMBL" id="EGT58337.1"/>
    </source>
</evidence>
<feature type="domain" description="DNA2/NAM7 helicase-like C-terminal" evidence="6">
    <location>
        <begin position="1000"/>
        <end position="1170"/>
    </location>
</feature>
<dbReference type="OMA" id="FAFEEMD"/>
<dbReference type="OrthoDB" id="5851052at2759"/>
<evidence type="ECO:0000256" key="2">
    <source>
        <dbReference type="ARBA" id="ARBA00022801"/>
    </source>
</evidence>
<dbReference type="PANTHER" id="PTHR43788">
    <property type="entry name" value="DNA2/NAM7 HELICASE FAMILY MEMBER"/>
    <property type="match status" value="1"/>
</dbReference>
<dbReference type="PANTHER" id="PTHR43788:SF16">
    <property type="entry name" value="HELICASE WITH ZINC FINGER 2"/>
    <property type="match status" value="1"/>
</dbReference>
<name>G0PIT3_CAEBE</name>
<protein>
    <recommendedName>
        <fullName evidence="6">DNA2/NAM7 helicase-like C-terminal domain-containing protein</fullName>
    </recommendedName>
</protein>
<evidence type="ECO:0000256" key="5">
    <source>
        <dbReference type="SAM" id="MobiDB-lite"/>
    </source>
</evidence>
<dbReference type="SUPFAM" id="SSF52540">
    <property type="entry name" value="P-loop containing nucleoside triphosphate hydrolases"/>
    <property type="match status" value="1"/>
</dbReference>
<dbReference type="GO" id="GO:0005524">
    <property type="term" value="F:ATP binding"/>
    <property type="evidence" value="ECO:0007669"/>
    <property type="project" value="UniProtKB-KW"/>
</dbReference>
<evidence type="ECO:0000256" key="3">
    <source>
        <dbReference type="ARBA" id="ARBA00022806"/>
    </source>
</evidence>
<keyword evidence="4" id="KW-0067">ATP-binding</keyword>
<dbReference type="GO" id="GO:0043139">
    <property type="term" value="F:5'-3' DNA helicase activity"/>
    <property type="evidence" value="ECO:0007669"/>
    <property type="project" value="TreeGrafter"/>
</dbReference>
<evidence type="ECO:0000256" key="4">
    <source>
        <dbReference type="ARBA" id="ARBA00022840"/>
    </source>
</evidence>
<feature type="region of interest" description="Disordered" evidence="5">
    <location>
        <begin position="182"/>
        <end position="212"/>
    </location>
</feature>
<accession>G0PIT3</accession>
<dbReference type="eggNOG" id="KOG1801">
    <property type="taxonomic scope" value="Eukaryota"/>
</dbReference>
<organism evidence="8">
    <name type="scientific">Caenorhabditis brenneri</name>
    <name type="common">Nematode worm</name>
    <dbReference type="NCBI Taxonomy" id="135651"/>
    <lineage>
        <taxon>Eukaryota</taxon>
        <taxon>Metazoa</taxon>
        <taxon>Ecdysozoa</taxon>
        <taxon>Nematoda</taxon>
        <taxon>Chromadorea</taxon>
        <taxon>Rhabditida</taxon>
        <taxon>Rhabditina</taxon>
        <taxon>Rhabditomorpha</taxon>
        <taxon>Rhabditoidea</taxon>
        <taxon>Rhabditidae</taxon>
        <taxon>Peloderinae</taxon>
        <taxon>Caenorhabditis</taxon>
    </lineage>
</organism>
<dbReference type="InterPro" id="IPR050534">
    <property type="entry name" value="Coronavir_polyprotein_1ab"/>
</dbReference>
<dbReference type="HOGENOM" id="CLU_005949_0_0_1"/>
<dbReference type="Proteomes" id="UP000008068">
    <property type="component" value="Unassembled WGS sequence"/>
</dbReference>
<dbReference type="STRING" id="135651.G0PIT3"/>
<evidence type="ECO:0000313" key="8">
    <source>
        <dbReference type="Proteomes" id="UP000008068"/>
    </source>
</evidence>